<keyword evidence="4 8" id="KW-1003">Cell membrane</keyword>
<reference evidence="10 11" key="1">
    <citation type="journal article" date="2014" name="Int. J. Syst. Evol. Microbiol.">
        <title>Complete genome sequence of Corynebacterium casei LMG S-19264T (=DSM 44701T), isolated from a smear-ripened cheese.</title>
        <authorList>
            <consortium name="US DOE Joint Genome Institute (JGI-PGF)"/>
            <person name="Walter F."/>
            <person name="Albersmeier A."/>
            <person name="Kalinowski J."/>
            <person name="Ruckert C."/>
        </authorList>
    </citation>
    <scope>NUCLEOTIDE SEQUENCE [LARGE SCALE GENOMIC DNA]</scope>
    <source>
        <strain evidence="10 11">CCM 8669</strain>
    </source>
</reference>
<feature type="transmembrane region" description="Helical" evidence="8">
    <location>
        <begin position="131"/>
        <end position="148"/>
    </location>
</feature>
<evidence type="ECO:0000256" key="8">
    <source>
        <dbReference type="RuleBase" id="RU363064"/>
    </source>
</evidence>
<dbReference type="Pfam" id="PF01235">
    <property type="entry name" value="Na_Ala_symp"/>
    <property type="match status" value="1"/>
</dbReference>
<dbReference type="AlphaFoldDB" id="A0A917MTC8"/>
<keyword evidence="11" id="KW-1185">Reference proteome</keyword>
<feature type="transmembrane region" description="Helical" evidence="8">
    <location>
        <begin position="435"/>
        <end position="453"/>
    </location>
</feature>
<evidence type="ECO:0000256" key="7">
    <source>
        <dbReference type="ARBA" id="ARBA00023136"/>
    </source>
</evidence>
<comment type="caution">
    <text evidence="10">The sequence shown here is derived from an EMBL/GenBank/DDBJ whole genome shotgun (WGS) entry which is preliminary data.</text>
</comment>
<evidence type="ECO:0000256" key="2">
    <source>
        <dbReference type="ARBA" id="ARBA00009261"/>
    </source>
</evidence>
<dbReference type="Proteomes" id="UP000600171">
    <property type="component" value="Unassembled WGS sequence"/>
</dbReference>
<evidence type="ECO:0000256" key="9">
    <source>
        <dbReference type="SAM" id="MobiDB-lite"/>
    </source>
</evidence>
<accession>A0A917MTC8</accession>
<gene>
    <name evidence="10" type="ORF">GCM10007359_12750</name>
</gene>
<dbReference type="PANTHER" id="PTHR30330:SF3">
    <property type="entry name" value="TRANSCRIPTIONAL REGULATOR, LRP FAMILY"/>
    <property type="match status" value="1"/>
</dbReference>
<feature type="transmembrane region" description="Helical" evidence="8">
    <location>
        <begin position="266"/>
        <end position="283"/>
    </location>
</feature>
<evidence type="ECO:0000256" key="6">
    <source>
        <dbReference type="ARBA" id="ARBA00022989"/>
    </source>
</evidence>
<keyword evidence="3 8" id="KW-0813">Transport</keyword>
<dbReference type="PRINTS" id="PR00175">
    <property type="entry name" value="NAALASMPORT"/>
</dbReference>
<keyword evidence="8" id="KW-0769">Symport</keyword>
<sequence length="592" mass="62821">MLESVHVLYLNSSAGSVQAASFDQWLTDTLDTPVTWIENIVFYAVPIGGAEIPLLIVWLMAASLFFTVYLRFQPVTGLKHSIDLIRGKFSRRSDPGEVTSFQALATELSGTVGLGNIAGVAVAITMGGPGAAFWIIVAGLLGMSLKMAEAVMGVRYREIKDDGSVAGGPMYYLRNGLKEIGRPKTGRALALMYAIFALIGTIGAGNLFQANQVTAILTADLNEGNFFAQNNWAIGVIIAVLAALVILGGISAIAKMTAILTPAMSVLYIGMTLAVLAVNFTAIPEAFRLIVAHAFTGEGVAGGVVGVAVVGIQRALFSNAAGVGTAGFAHAAVKTHRPATEGFVALWEPFIASVVICTMTALAIITTGQYTSEGADGIALTSASFATVAGWFPLLLTLAVVLFGFSTILSYAYYGQRAAAYLFGEKKSVEKVYNIFYILVIVVGATISLDTVVRFSDAMFFLMTFPNVLGLFFLAKVLRLEILGHQIRVGAGSVAPEHPDEQTGLGATDEDDAAQQARQVREIKETQVATGAIDLSELRRWQAEGETVSDREYSEARDFARSSEHFEVDDSGEIIARDDAPTTTGSQGGHTI</sequence>
<dbReference type="GO" id="GO:0005283">
    <property type="term" value="F:amino acid:sodium symporter activity"/>
    <property type="evidence" value="ECO:0007669"/>
    <property type="project" value="InterPro"/>
</dbReference>
<dbReference type="EMBL" id="BMDC01000002">
    <property type="protein sequence ID" value="GGH62489.1"/>
    <property type="molecule type" value="Genomic_DNA"/>
</dbReference>
<comment type="similarity">
    <text evidence="2 8">Belongs to the alanine or glycine:cation symporter (AGCS) (TC 2.A.25) family.</text>
</comment>
<protein>
    <submittedName>
        <fullName evidence="10">Amino acid transporter</fullName>
    </submittedName>
</protein>
<proteinExistence type="inferred from homology"/>
<keyword evidence="5 8" id="KW-0812">Transmembrane</keyword>
<keyword evidence="6 8" id="KW-1133">Transmembrane helix</keyword>
<feature type="transmembrane region" description="Helical" evidence="8">
    <location>
        <begin position="350"/>
        <end position="371"/>
    </location>
</feature>
<comment type="subcellular location">
    <subcellularLocation>
        <location evidence="1 8">Cell membrane</location>
        <topology evidence="1 8">Multi-pass membrane protein</topology>
    </subcellularLocation>
</comment>
<feature type="transmembrane region" description="Helical" evidence="8">
    <location>
        <begin position="188"/>
        <end position="208"/>
    </location>
</feature>
<dbReference type="Gene3D" id="1.20.1740.10">
    <property type="entry name" value="Amino acid/polyamine transporter I"/>
    <property type="match status" value="1"/>
</dbReference>
<feature type="transmembrane region" description="Helical" evidence="8">
    <location>
        <begin position="232"/>
        <end position="254"/>
    </location>
</feature>
<feature type="region of interest" description="Disordered" evidence="9">
    <location>
        <begin position="560"/>
        <end position="592"/>
    </location>
</feature>
<evidence type="ECO:0000256" key="1">
    <source>
        <dbReference type="ARBA" id="ARBA00004651"/>
    </source>
</evidence>
<name>A0A917MTC8_9MICC</name>
<dbReference type="PANTHER" id="PTHR30330">
    <property type="entry name" value="AGSS FAMILY TRANSPORTER, SODIUM-ALANINE"/>
    <property type="match status" value="1"/>
</dbReference>
<feature type="transmembrane region" description="Helical" evidence="8">
    <location>
        <begin position="289"/>
        <end position="312"/>
    </location>
</feature>
<organism evidence="10 11">
    <name type="scientific">Rothia aerolata</name>
    <dbReference type="NCBI Taxonomy" id="1812262"/>
    <lineage>
        <taxon>Bacteria</taxon>
        <taxon>Bacillati</taxon>
        <taxon>Actinomycetota</taxon>
        <taxon>Actinomycetes</taxon>
        <taxon>Micrococcales</taxon>
        <taxon>Micrococcaceae</taxon>
        <taxon>Rothia</taxon>
    </lineage>
</organism>
<dbReference type="NCBIfam" id="TIGR00835">
    <property type="entry name" value="agcS"/>
    <property type="match status" value="1"/>
</dbReference>
<evidence type="ECO:0000313" key="11">
    <source>
        <dbReference type="Proteomes" id="UP000600171"/>
    </source>
</evidence>
<feature type="transmembrane region" description="Helical" evidence="8">
    <location>
        <begin position="391"/>
        <end position="414"/>
    </location>
</feature>
<dbReference type="GO" id="GO:0005886">
    <property type="term" value="C:plasma membrane"/>
    <property type="evidence" value="ECO:0007669"/>
    <property type="project" value="UniProtKB-SubCell"/>
</dbReference>
<keyword evidence="7 8" id="KW-0472">Membrane</keyword>
<evidence type="ECO:0000256" key="3">
    <source>
        <dbReference type="ARBA" id="ARBA00022448"/>
    </source>
</evidence>
<evidence type="ECO:0000256" key="5">
    <source>
        <dbReference type="ARBA" id="ARBA00022692"/>
    </source>
</evidence>
<evidence type="ECO:0000313" key="10">
    <source>
        <dbReference type="EMBL" id="GGH62489.1"/>
    </source>
</evidence>
<dbReference type="InterPro" id="IPR001463">
    <property type="entry name" value="Na/Ala_symport"/>
</dbReference>
<feature type="region of interest" description="Disordered" evidence="9">
    <location>
        <begin position="493"/>
        <end position="514"/>
    </location>
</feature>
<evidence type="ECO:0000256" key="4">
    <source>
        <dbReference type="ARBA" id="ARBA00022475"/>
    </source>
</evidence>
<feature type="transmembrane region" description="Helical" evidence="8">
    <location>
        <begin position="459"/>
        <end position="478"/>
    </location>
</feature>